<dbReference type="KEGG" id="psco:LY89DRAFT_740342"/>
<dbReference type="PANTHER" id="PTHR38166">
    <property type="entry name" value="C2H2-TYPE DOMAIN-CONTAINING PROTEIN-RELATED"/>
    <property type="match status" value="1"/>
</dbReference>
<feature type="compositionally biased region" description="Acidic residues" evidence="1">
    <location>
        <begin position="47"/>
        <end position="57"/>
    </location>
</feature>
<dbReference type="PANTHER" id="PTHR38166:SF1">
    <property type="entry name" value="C2H2-TYPE DOMAIN-CONTAINING PROTEIN"/>
    <property type="match status" value="1"/>
</dbReference>
<evidence type="ECO:0000313" key="3">
    <source>
        <dbReference type="Proteomes" id="UP000070700"/>
    </source>
</evidence>
<feature type="region of interest" description="Disordered" evidence="1">
    <location>
        <begin position="719"/>
        <end position="744"/>
    </location>
</feature>
<gene>
    <name evidence="2" type="ORF">LY89DRAFT_740342</name>
</gene>
<dbReference type="InParanoid" id="A0A132BBY0"/>
<protein>
    <submittedName>
        <fullName evidence="2">Uncharacterized protein</fullName>
    </submittedName>
</protein>
<evidence type="ECO:0000256" key="1">
    <source>
        <dbReference type="SAM" id="MobiDB-lite"/>
    </source>
</evidence>
<feature type="region of interest" description="Disordered" evidence="1">
    <location>
        <begin position="575"/>
        <end position="626"/>
    </location>
</feature>
<name>A0A132BBY0_MOLSC</name>
<evidence type="ECO:0000313" key="2">
    <source>
        <dbReference type="EMBL" id="KUJ09930.1"/>
    </source>
</evidence>
<feature type="compositionally biased region" description="Low complexity" evidence="1">
    <location>
        <begin position="133"/>
        <end position="145"/>
    </location>
</feature>
<proteinExistence type="predicted"/>
<dbReference type="Proteomes" id="UP000070700">
    <property type="component" value="Unassembled WGS sequence"/>
</dbReference>
<feature type="compositionally biased region" description="Polar residues" evidence="1">
    <location>
        <begin position="183"/>
        <end position="194"/>
    </location>
</feature>
<sequence length="744" mass="82222">MSSLSYHHDSDFSHYHEDACALFKDGREDAPMAYMDCKSNEQFQDNIEDPYDLDDQSEVPSMTRGSSSRSASSSIIICPTCENSSERCQCQQQPSRPYSKMEFASIISRANSPTVFAQSGQHERIKSLLQHGTSSSATPTVKSSSRALFLTPPPTIGWKSDVSPQSNYQADRVPNQRPDVFYNDQQTVSHNQNGDGLEESEDDEEISDSEEEVLSDQLTDFNDDLEALVLKTVGGDLELAAYLIPIFHKMQYTDQLANITQKVDSWHNALAINKCSPGTGAGQTPSSNARSPDGNGRAQKRRRGLGSDRPIKESQDEDPDDDEDDDDNQDSKGAGEDGEGGVNTELPRLACPFNKVDPIKYGIHGVTDNSGKSQYRICAGPGFANIQRLKEHLKRKHYPVQCDRCYMIFPGADRAVCVTNLEAHRQQINMCERREATLKEGISDAQWAQLDKKRSVKQVKSLSRVEKYWEIWEIIFPNTPKPKTPWYDDKAVSKTFAYSPESQRFGDIFSHMLDRQVLDQRIRFPDGLEQDMKARVSALAREAFSIFSRVHVQPLPSSSNSSSSRSHLQTNSYLSGSYTHISTPQSGGQRRASAARSAAPSQTFSLDNMQISTSPTESQGQSLRSQRAIMGPPPNSGSNMRLQQSYGTMQSQPSSVAGYQMGGLPMESFQYPNYGNNQPGPGSNSFYQGLFNPNFSSEATSYAGGAVATAFSDVPPPGMINAPDAGLQGTDHWDPLNFDNNLSG</sequence>
<feature type="compositionally biased region" description="Polar residues" evidence="1">
    <location>
        <begin position="575"/>
        <end position="584"/>
    </location>
</feature>
<accession>A0A132BBY0</accession>
<feature type="compositionally biased region" description="Low complexity" evidence="1">
    <location>
        <begin position="585"/>
        <end position="599"/>
    </location>
</feature>
<feature type="compositionally biased region" description="Polar residues" evidence="1">
    <location>
        <begin position="600"/>
        <end position="625"/>
    </location>
</feature>
<feature type="compositionally biased region" description="Acidic residues" evidence="1">
    <location>
        <begin position="196"/>
        <end position="208"/>
    </location>
</feature>
<reference evidence="2 3" key="1">
    <citation type="submission" date="2015-10" db="EMBL/GenBank/DDBJ databases">
        <title>Full genome of DAOMC 229536 Phialocephala scopiformis, a fungal endophyte of spruce producing the potent anti-insectan compound rugulosin.</title>
        <authorList>
            <consortium name="DOE Joint Genome Institute"/>
            <person name="Walker A.K."/>
            <person name="Frasz S.L."/>
            <person name="Seifert K.A."/>
            <person name="Miller J.D."/>
            <person name="Mondo S.J."/>
            <person name="Labutti K."/>
            <person name="Lipzen A."/>
            <person name="Dockter R."/>
            <person name="Kennedy M."/>
            <person name="Grigoriev I.V."/>
            <person name="Spatafora J.W."/>
        </authorList>
    </citation>
    <scope>NUCLEOTIDE SEQUENCE [LARGE SCALE GENOMIC DNA]</scope>
    <source>
        <strain evidence="2 3">CBS 120377</strain>
    </source>
</reference>
<feature type="compositionally biased region" description="Basic and acidic residues" evidence="1">
    <location>
        <begin position="305"/>
        <end position="314"/>
    </location>
</feature>
<feature type="region of interest" description="Disordered" evidence="1">
    <location>
        <begin position="47"/>
        <end position="71"/>
    </location>
</feature>
<organism evidence="2 3">
    <name type="scientific">Mollisia scopiformis</name>
    <name type="common">Conifer needle endophyte fungus</name>
    <name type="synonym">Phialocephala scopiformis</name>
    <dbReference type="NCBI Taxonomy" id="149040"/>
    <lineage>
        <taxon>Eukaryota</taxon>
        <taxon>Fungi</taxon>
        <taxon>Dikarya</taxon>
        <taxon>Ascomycota</taxon>
        <taxon>Pezizomycotina</taxon>
        <taxon>Leotiomycetes</taxon>
        <taxon>Helotiales</taxon>
        <taxon>Mollisiaceae</taxon>
        <taxon>Mollisia</taxon>
    </lineage>
</organism>
<feature type="region of interest" description="Disordered" evidence="1">
    <location>
        <begin position="277"/>
        <end position="347"/>
    </location>
</feature>
<feature type="region of interest" description="Disordered" evidence="1">
    <location>
        <begin position="131"/>
        <end position="208"/>
    </location>
</feature>
<dbReference type="EMBL" id="KQ947430">
    <property type="protein sequence ID" value="KUJ09930.1"/>
    <property type="molecule type" value="Genomic_DNA"/>
</dbReference>
<feature type="compositionally biased region" description="Acidic residues" evidence="1">
    <location>
        <begin position="315"/>
        <end position="328"/>
    </location>
</feature>
<dbReference type="OrthoDB" id="3564303at2759"/>
<dbReference type="AlphaFoldDB" id="A0A132BBY0"/>
<dbReference type="RefSeq" id="XP_018064285.1">
    <property type="nucleotide sequence ID" value="XM_018220579.1"/>
</dbReference>
<keyword evidence="3" id="KW-1185">Reference proteome</keyword>
<dbReference type="GeneID" id="28830305"/>